<evidence type="ECO:0000256" key="1">
    <source>
        <dbReference type="SAM" id="MobiDB-lite"/>
    </source>
</evidence>
<protein>
    <recommendedName>
        <fullName evidence="4">Membrane-associated kinase regulator-like protein</fullName>
    </recommendedName>
</protein>
<name>A0ABR0UVC4_REHGL</name>
<comment type="caution">
    <text evidence="2">The sequence shown here is derived from an EMBL/GenBank/DDBJ whole genome shotgun (WGS) entry which is preliminary data.</text>
</comment>
<evidence type="ECO:0000313" key="2">
    <source>
        <dbReference type="EMBL" id="KAK6126055.1"/>
    </source>
</evidence>
<dbReference type="InterPro" id="IPR039620">
    <property type="entry name" value="BKI1/MAKR1/3/4"/>
</dbReference>
<keyword evidence="3" id="KW-1185">Reference proteome</keyword>
<reference evidence="2 3" key="1">
    <citation type="journal article" date="2021" name="Comput. Struct. Biotechnol. J.">
        <title>De novo genome assembly of the potent medicinal plant Rehmannia glutinosa using nanopore technology.</title>
        <authorList>
            <person name="Ma L."/>
            <person name="Dong C."/>
            <person name="Song C."/>
            <person name="Wang X."/>
            <person name="Zheng X."/>
            <person name="Niu Y."/>
            <person name="Chen S."/>
            <person name="Feng W."/>
        </authorList>
    </citation>
    <scope>NUCLEOTIDE SEQUENCE [LARGE SCALE GENOMIC DNA]</scope>
    <source>
        <strain evidence="2">DH-2019</strain>
    </source>
</reference>
<dbReference type="Proteomes" id="UP001318860">
    <property type="component" value="Unassembled WGS sequence"/>
</dbReference>
<evidence type="ECO:0008006" key="4">
    <source>
        <dbReference type="Google" id="ProtNLM"/>
    </source>
</evidence>
<gene>
    <name evidence="2" type="ORF">DH2020_040169</name>
</gene>
<dbReference type="EMBL" id="JABTTQ020002064">
    <property type="protein sequence ID" value="KAK6126055.1"/>
    <property type="molecule type" value="Genomic_DNA"/>
</dbReference>
<dbReference type="PANTHER" id="PTHR33312:SF5">
    <property type="entry name" value="MEMBRANE-ASSOCIATED KINASE REGULATOR 4-RELATED"/>
    <property type="match status" value="1"/>
</dbReference>
<feature type="region of interest" description="Disordered" evidence="1">
    <location>
        <begin position="112"/>
        <end position="131"/>
    </location>
</feature>
<sequence>MATKNLALHPCPEEEDYIDIELTSSSPSHILCCTSPQTKEFEFQISFTCNENETTTAATTFPADDLFYNGKILPLHLLHTKLEITNLPLEQNHYYYSLPSLPDSKNIVSPSESRRAISDLNSPPKKKSSILGQKLKSSSAFLKSLFTKSVCSEEESTNCGGGGGRGGEGLSRGEAFLNKYLRNCRKGPLFEYISYPKNNIAAFMKNFVIEGNNGNNSNSNVHRRSFSSAIKRHSPSKCLSSDLSFCFKSNGGHELEFLGKNGSVERSIEAAIAHCKKSLQIFHSMGAIENKVAEIDRS</sequence>
<organism evidence="2 3">
    <name type="scientific">Rehmannia glutinosa</name>
    <name type="common">Chinese foxglove</name>
    <dbReference type="NCBI Taxonomy" id="99300"/>
    <lineage>
        <taxon>Eukaryota</taxon>
        <taxon>Viridiplantae</taxon>
        <taxon>Streptophyta</taxon>
        <taxon>Embryophyta</taxon>
        <taxon>Tracheophyta</taxon>
        <taxon>Spermatophyta</taxon>
        <taxon>Magnoliopsida</taxon>
        <taxon>eudicotyledons</taxon>
        <taxon>Gunneridae</taxon>
        <taxon>Pentapetalae</taxon>
        <taxon>asterids</taxon>
        <taxon>lamiids</taxon>
        <taxon>Lamiales</taxon>
        <taxon>Orobanchaceae</taxon>
        <taxon>Rehmannieae</taxon>
        <taxon>Rehmannia</taxon>
    </lineage>
</organism>
<evidence type="ECO:0000313" key="3">
    <source>
        <dbReference type="Proteomes" id="UP001318860"/>
    </source>
</evidence>
<proteinExistence type="predicted"/>
<dbReference type="PANTHER" id="PTHR33312">
    <property type="entry name" value="MEMBRANE-ASSOCIATED KINASE REGULATOR 4-RELATED"/>
    <property type="match status" value="1"/>
</dbReference>
<accession>A0ABR0UVC4</accession>